<sequence>MAFHYYCRHCRQKIGDLDVDIDRRQLGLEQLSEQDEQEMIEYDKRGNVYIRSICEECEQALAKFPDYHEQDTFIQ</sequence>
<dbReference type="RefSeq" id="WP_093055823.1">
    <property type="nucleotide sequence ID" value="NZ_FOGT01000024.1"/>
</dbReference>
<dbReference type="STRING" id="1601833.SAMN05518684_12429"/>
<dbReference type="Proteomes" id="UP000198571">
    <property type="component" value="Unassembled WGS sequence"/>
</dbReference>
<dbReference type="EMBL" id="FOGT01000024">
    <property type="protein sequence ID" value="SES40786.1"/>
    <property type="molecule type" value="Genomic_DNA"/>
</dbReference>
<dbReference type="GO" id="GO:0010468">
    <property type="term" value="P:regulation of gene expression"/>
    <property type="evidence" value="ECO:0007669"/>
    <property type="project" value="InterPro"/>
</dbReference>
<proteinExistence type="predicted"/>
<protein>
    <recommendedName>
        <fullName evidence="3">Anti-sigma-F factor Fin</fullName>
    </recommendedName>
</protein>
<accession>A0A1H9X3N1</accession>
<evidence type="ECO:0000313" key="2">
    <source>
        <dbReference type="Proteomes" id="UP000198571"/>
    </source>
</evidence>
<organism evidence="1 2">
    <name type="scientific">Salipaludibacillus aurantiacus</name>
    <dbReference type="NCBI Taxonomy" id="1601833"/>
    <lineage>
        <taxon>Bacteria</taxon>
        <taxon>Bacillati</taxon>
        <taxon>Bacillota</taxon>
        <taxon>Bacilli</taxon>
        <taxon>Bacillales</taxon>
        <taxon>Bacillaceae</taxon>
    </lineage>
</organism>
<dbReference type="Pfam" id="PF10955">
    <property type="entry name" value="Fin"/>
    <property type="match status" value="1"/>
</dbReference>
<gene>
    <name evidence="1" type="ORF">SAMN05518684_12429</name>
</gene>
<evidence type="ECO:0008006" key="3">
    <source>
        <dbReference type="Google" id="ProtNLM"/>
    </source>
</evidence>
<evidence type="ECO:0000313" key="1">
    <source>
        <dbReference type="EMBL" id="SES40786.1"/>
    </source>
</evidence>
<name>A0A1H9X3N1_9BACI</name>
<dbReference type="InterPro" id="IPR020115">
    <property type="entry name" value="Fin"/>
</dbReference>
<dbReference type="OrthoDB" id="2084556at2"/>
<keyword evidence="2" id="KW-1185">Reference proteome</keyword>
<reference evidence="2" key="1">
    <citation type="submission" date="2016-10" db="EMBL/GenBank/DDBJ databases">
        <authorList>
            <person name="Varghese N."/>
            <person name="Submissions S."/>
        </authorList>
    </citation>
    <scope>NUCLEOTIDE SEQUENCE [LARGE SCALE GENOMIC DNA]</scope>
    <source>
        <strain evidence="2">S9</strain>
    </source>
</reference>
<dbReference type="AlphaFoldDB" id="A0A1H9X3N1"/>